<dbReference type="Pfam" id="PF06445">
    <property type="entry name" value="GyrI-like"/>
    <property type="match status" value="1"/>
</dbReference>
<dbReference type="SMART" id="SM00871">
    <property type="entry name" value="AraC_E_bind"/>
    <property type="match status" value="1"/>
</dbReference>
<dbReference type="InterPro" id="IPR010499">
    <property type="entry name" value="AraC_E-bd"/>
</dbReference>
<dbReference type="AlphaFoldDB" id="A0A841KBL2"/>
<evidence type="ECO:0000313" key="4">
    <source>
        <dbReference type="EMBL" id="MBB6169867.1"/>
    </source>
</evidence>
<proteinExistence type="predicted"/>
<dbReference type="Proteomes" id="UP000588017">
    <property type="component" value="Unassembled WGS sequence"/>
</dbReference>
<sequence length="277" mass="27998">MIASARGILGAAACALLLALAGPSAAAPAPADGPSVAAPASTVPAAPSQTAPPADTPPAPGLSVPAQPTLAPPPASAGDVDEVTLPDKPAVALAGRATWDETVKTITDGIARLRTFLDGAGLKIAGRPVALFLETDDTGFRYEVMLPVEAAPAAGAATLPEGIRFARTPSGKALRFVHKGPYDEIDSTYEAITAYLDAKTITVRDMFIEEYATDLTRGDDAALEVYIYVQQSEAQPPAAPSPAVPQDDGSPASVPPAAAPAQADDGASEPTQKDGGQ</sequence>
<dbReference type="Gene3D" id="3.20.80.10">
    <property type="entry name" value="Regulatory factor, effector binding domain"/>
    <property type="match status" value="1"/>
</dbReference>
<dbReference type="EMBL" id="JACHEH010000013">
    <property type="protein sequence ID" value="MBB6169867.1"/>
    <property type="molecule type" value="Genomic_DNA"/>
</dbReference>
<evidence type="ECO:0000259" key="3">
    <source>
        <dbReference type="SMART" id="SM00871"/>
    </source>
</evidence>
<name>A0A841KBL2_9HYPH</name>
<evidence type="ECO:0000313" key="5">
    <source>
        <dbReference type="Proteomes" id="UP000588017"/>
    </source>
</evidence>
<accession>A0A841KBL2</accession>
<feature type="compositionally biased region" description="Low complexity" evidence="1">
    <location>
        <begin position="28"/>
        <end position="53"/>
    </location>
</feature>
<dbReference type="InterPro" id="IPR011256">
    <property type="entry name" value="Reg_factor_effector_dom_sf"/>
</dbReference>
<keyword evidence="5" id="KW-1185">Reference proteome</keyword>
<keyword evidence="2" id="KW-0732">Signal</keyword>
<feature type="chain" id="PRO_5032596758" evidence="2">
    <location>
        <begin position="27"/>
        <end position="277"/>
    </location>
</feature>
<feature type="domain" description="AraC effector-binding" evidence="3">
    <location>
        <begin position="78"/>
        <end position="230"/>
    </location>
</feature>
<feature type="region of interest" description="Disordered" evidence="1">
    <location>
        <begin position="232"/>
        <end position="277"/>
    </location>
</feature>
<protein>
    <submittedName>
        <fullName evidence="4">Effector-binding domain-containing protein</fullName>
    </submittedName>
</protein>
<comment type="caution">
    <text evidence="4">The sequence shown here is derived from an EMBL/GenBank/DDBJ whole genome shotgun (WGS) entry which is preliminary data.</text>
</comment>
<organism evidence="4 5">
    <name type="scientific">Chelatococcus composti</name>
    <dbReference type="NCBI Taxonomy" id="1743235"/>
    <lineage>
        <taxon>Bacteria</taxon>
        <taxon>Pseudomonadati</taxon>
        <taxon>Pseudomonadota</taxon>
        <taxon>Alphaproteobacteria</taxon>
        <taxon>Hyphomicrobiales</taxon>
        <taxon>Chelatococcaceae</taxon>
        <taxon>Chelatococcus</taxon>
    </lineage>
</organism>
<gene>
    <name evidence="4" type="ORF">HNQ73_003520</name>
</gene>
<dbReference type="InterPro" id="IPR029442">
    <property type="entry name" value="GyrI-like"/>
</dbReference>
<evidence type="ECO:0000256" key="1">
    <source>
        <dbReference type="SAM" id="MobiDB-lite"/>
    </source>
</evidence>
<dbReference type="RefSeq" id="WP_244650290.1">
    <property type="nucleotide sequence ID" value="NZ_BMHX01000012.1"/>
</dbReference>
<dbReference type="SUPFAM" id="SSF55136">
    <property type="entry name" value="Probable bacterial effector-binding domain"/>
    <property type="match status" value="1"/>
</dbReference>
<evidence type="ECO:0000256" key="2">
    <source>
        <dbReference type="SAM" id="SignalP"/>
    </source>
</evidence>
<feature type="signal peptide" evidence="2">
    <location>
        <begin position="1"/>
        <end position="26"/>
    </location>
</feature>
<reference evidence="4 5" key="1">
    <citation type="submission" date="2020-08" db="EMBL/GenBank/DDBJ databases">
        <title>Genomic Encyclopedia of Type Strains, Phase IV (KMG-IV): sequencing the most valuable type-strain genomes for metagenomic binning, comparative biology and taxonomic classification.</title>
        <authorList>
            <person name="Goeker M."/>
        </authorList>
    </citation>
    <scope>NUCLEOTIDE SEQUENCE [LARGE SCALE GENOMIC DNA]</scope>
    <source>
        <strain evidence="4 5">DSM 101465</strain>
    </source>
</reference>
<feature type="region of interest" description="Disordered" evidence="1">
    <location>
        <begin position="28"/>
        <end position="82"/>
    </location>
</feature>